<gene>
    <name evidence="1" type="ORF">CLV60_11648</name>
</gene>
<keyword evidence="2" id="KW-1185">Reference proteome</keyword>
<dbReference type="EMBL" id="PYAS01000016">
    <property type="protein sequence ID" value="PSL23493.1"/>
    <property type="molecule type" value="Genomic_DNA"/>
</dbReference>
<evidence type="ECO:0000313" key="1">
    <source>
        <dbReference type="EMBL" id="PSL23493.1"/>
    </source>
</evidence>
<sequence length="98" mass="10843">MSDATSKDLYDAIIELRATTDKLVEIRASLPPMPLSMESYNHQSLLAMDLGKYADDLAEAIKPFAGYECSPPGECDCYNCIARDKLAAYNEFKKGISK</sequence>
<dbReference type="RefSeq" id="WP_106598620.1">
    <property type="nucleotide sequence ID" value="NZ_PYAS01000016.1"/>
</dbReference>
<proteinExistence type="predicted"/>
<organism evidence="1 2">
    <name type="scientific">Dyadobacter jiangsuensis</name>
    <dbReference type="NCBI Taxonomy" id="1591085"/>
    <lineage>
        <taxon>Bacteria</taxon>
        <taxon>Pseudomonadati</taxon>
        <taxon>Bacteroidota</taxon>
        <taxon>Cytophagia</taxon>
        <taxon>Cytophagales</taxon>
        <taxon>Spirosomataceae</taxon>
        <taxon>Dyadobacter</taxon>
    </lineage>
</organism>
<accession>A0A2P8FP73</accession>
<dbReference type="Proteomes" id="UP000241964">
    <property type="component" value="Unassembled WGS sequence"/>
</dbReference>
<reference evidence="1 2" key="1">
    <citation type="submission" date="2018-03" db="EMBL/GenBank/DDBJ databases">
        <title>Genomic Encyclopedia of Archaeal and Bacterial Type Strains, Phase II (KMG-II): from individual species to whole genera.</title>
        <authorList>
            <person name="Goeker M."/>
        </authorList>
    </citation>
    <scope>NUCLEOTIDE SEQUENCE [LARGE SCALE GENOMIC DNA]</scope>
    <source>
        <strain evidence="1 2">DSM 29057</strain>
    </source>
</reference>
<name>A0A2P8FP73_9BACT</name>
<comment type="caution">
    <text evidence="1">The sequence shown here is derived from an EMBL/GenBank/DDBJ whole genome shotgun (WGS) entry which is preliminary data.</text>
</comment>
<dbReference type="AlphaFoldDB" id="A0A2P8FP73"/>
<protein>
    <submittedName>
        <fullName evidence="1">Uncharacterized protein</fullName>
    </submittedName>
</protein>
<evidence type="ECO:0000313" key="2">
    <source>
        <dbReference type="Proteomes" id="UP000241964"/>
    </source>
</evidence>